<organism evidence="2 3">
    <name type="scientific">Scophthalmus maximus</name>
    <name type="common">Turbot</name>
    <name type="synonym">Psetta maxima</name>
    <dbReference type="NCBI Taxonomy" id="52904"/>
    <lineage>
        <taxon>Eukaryota</taxon>
        <taxon>Metazoa</taxon>
        <taxon>Chordata</taxon>
        <taxon>Craniata</taxon>
        <taxon>Vertebrata</taxon>
        <taxon>Euteleostomi</taxon>
        <taxon>Actinopterygii</taxon>
        <taxon>Neopterygii</taxon>
        <taxon>Teleostei</taxon>
        <taxon>Neoteleostei</taxon>
        <taxon>Acanthomorphata</taxon>
        <taxon>Carangaria</taxon>
        <taxon>Pleuronectiformes</taxon>
        <taxon>Pleuronectoidei</taxon>
        <taxon>Scophthalmidae</taxon>
        <taxon>Scophthalmus</taxon>
    </lineage>
</organism>
<name>A0A2U9CTN6_SCOMX</name>
<dbReference type="EMBL" id="CP026262">
    <property type="protein sequence ID" value="AWP19968.1"/>
    <property type="molecule type" value="Genomic_DNA"/>
</dbReference>
<feature type="compositionally biased region" description="Polar residues" evidence="1">
    <location>
        <begin position="118"/>
        <end position="128"/>
    </location>
</feature>
<dbReference type="AlphaFoldDB" id="A0A2U9CTN6"/>
<accession>A0A2U9CTN6</accession>
<keyword evidence="3" id="KW-1185">Reference proteome</keyword>
<proteinExistence type="predicted"/>
<sequence length="204" mass="22660">MAARVLVELKKAGVHSNAITYRYYNKKAPGQAETMWTKLRNVVQVVAQFKQALGQTASKKESTLIRHWRYDISASIGGSAVNDTDRLSHGSADSSNEVNGEYHNLFALGDGMEDATDNHCSTGRQSDQGSKDELHQEPSHTAVLSPQERNNAKAQHNSKRSYFHSHLQFGKLFRRHSKNDNVFLPDDDAPLAPGDVASQSQQQQ</sequence>
<feature type="region of interest" description="Disordered" evidence="1">
    <location>
        <begin position="113"/>
        <end position="161"/>
    </location>
</feature>
<feature type="region of interest" description="Disordered" evidence="1">
    <location>
        <begin position="179"/>
        <end position="204"/>
    </location>
</feature>
<reference evidence="2 3" key="1">
    <citation type="submission" date="2017-12" db="EMBL/GenBank/DDBJ databases">
        <title>Integrating genomic resources of turbot (Scophthalmus maximus) in depth evaluation of genetic and physical mapping variation across individuals.</title>
        <authorList>
            <person name="Martinez P."/>
        </authorList>
    </citation>
    <scope>NUCLEOTIDE SEQUENCE [LARGE SCALE GENOMIC DNA]</scope>
</reference>
<gene>
    <name evidence="2" type="ORF">SMAX5B_001100</name>
</gene>
<dbReference type="Proteomes" id="UP000246464">
    <property type="component" value="Chromosome 20"/>
</dbReference>
<evidence type="ECO:0000313" key="2">
    <source>
        <dbReference type="EMBL" id="AWP19968.1"/>
    </source>
</evidence>
<protein>
    <submittedName>
        <fullName evidence="2">Putative DENN domain-containing protein 4C-like</fullName>
    </submittedName>
</protein>
<feature type="compositionally biased region" description="Polar residues" evidence="1">
    <location>
        <begin position="142"/>
        <end position="155"/>
    </location>
</feature>
<evidence type="ECO:0000256" key="1">
    <source>
        <dbReference type="SAM" id="MobiDB-lite"/>
    </source>
</evidence>
<feature type="compositionally biased region" description="Basic and acidic residues" evidence="1">
    <location>
        <begin position="129"/>
        <end position="138"/>
    </location>
</feature>
<evidence type="ECO:0000313" key="3">
    <source>
        <dbReference type="Proteomes" id="UP000246464"/>
    </source>
</evidence>